<dbReference type="Proteomes" id="UP001152888">
    <property type="component" value="Unassembled WGS sequence"/>
</dbReference>
<gene>
    <name evidence="1" type="ORF">ACAOBT_LOCUS12719</name>
</gene>
<accession>A0A9P0KLT2</accession>
<evidence type="ECO:0000313" key="1">
    <source>
        <dbReference type="EMBL" id="CAH1977540.1"/>
    </source>
</evidence>
<dbReference type="EMBL" id="CAKOFQ010006860">
    <property type="protein sequence ID" value="CAH1977540.1"/>
    <property type="molecule type" value="Genomic_DNA"/>
</dbReference>
<comment type="caution">
    <text evidence="1">The sequence shown here is derived from an EMBL/GenBank/DDBJ whole genome shotgun (WGS) entry which is preliminary data.</text>
</comment>
<sequence>MSFFEHSRMRKQISATDIRECECNYSVFVLAPIVYGSLVRPNAFRLYLKLKPKTPK</sequence>
<name>A0A9P0KLT2_ACAOB</name>
<dbReference type="OrthoDB" id="64767at2759"/>
<dbReference type="AlphaFoldDB" id="A0A9P0KLT2"/>
<organism evidence="1 2">
    <name type="scientific">Acanthoscelides obtectus</name>
    <name type="common">Bean weevil</name>
    <name type="synonym">Bruchus obtectus</name>
    <dbReference type="NCBI Taxonomy" id="200917"/>
    <lineage>
        <taxon>Eukaryota</taxon>
        <taxon>Metazoa</taxon>
        <taxon>Ecdysozoa</taxon>
        <taxon>Arthropoda</taxon>
        <taxon>Hexapoda</taxon>
        <taxon>Insecta</taxon>
        <taxon>Pterygota</taxon>
        <taxon>Neoptera</taxon>
        <taxon>Endopterygota</taxon>
        <taxon>Coleoptera</taxon>
        <taxon>Polyphaga</taxon>
        <taxon>Cucujiformia</taxon>
        <taxon>Chrysomeloidea</taxon>
        <taxon>Chrysomelidae</taxon>
        <taxon>Bruchinae</taxon>
        <taxon>Bruchini</taxon>
        <taxon>Acanthoscelides</taxon>
    </lineage>
</organism>
<protein>
    <submittedName>
        <fullName evidence="1">Uncharacterized protein</fullName>
    </submittedName>
</protein>
<evidence type="ECO:0000313" key="2">
    <source>
        <dbReference type="Proteomes" id="UP001152888"/>
    </source>
</evidence>
<keyword evidence="2" id="KW-1185">Reference proteome</keyword>
<proteinExistence type="predicted"/>
<reference evidence="1" key="1">
    <citation type="submission" date="2022-03" db="EMBL/GenBank/DDBJ databases">
        <authorList>
            <person name="Sayadi A."/>
        </authorList>
    </citation>
    <scope>NUCLEOTIDE SEQUENCE</scope>
</reference>